<dbReference type="GO" id="GO:0016791">
    <property type="term" value="F:phosphatase activity"/>
    <property type="evidence" value="ECO:0007669"/>
    <property type="project" value="TreeGrafter"/>
</dbReference>
<dbReference type="Gene3D" id="3.60.21.10">
    <property type="match status" value="1"/>
</dbReference>
<dbReference type="AlphaFoldDB" id="A0A143BKM7"/>
<dbReference type="PIRSF" id="PIRSF000883">
    <property type="entry name" value="Pesterase_MJ0912"/>
    <property type="match status" value="1"/>
</dbReference>
<dbReference type="EMBL" id="CP011454">
    <property type="protein sequence ID" value="AMW05589.1"/>
    <property type="molecule type" value="Genomic_DNA"/>
</dbReference>
<dbReference type="PANTHER" id="PTHR42850">
    <property type="entry name" value="METALLOPHOSPHOESTERASE"/>
    <property type="match status" value="1"/>
</dbReference>
<gene>
    <name evidence="3" type="ORF">GEMMAAP_13780</name>
</gene>
<dbReference type="Pfam" id="PF12850">
    <property type="entry name" value="Metallophos_2"/>
    <property type="match status" value="1"/>
</dbReference>
<dbReference type="InterPro" id="IPR029052">
    <property type="entry name" value="Metallo-depent_PP-like"/>
</dbReference>
<reference evidence="3 4" key="2">
    <citation type="journal article" date="2016" name="Environ. Microbiol. Rep.">
        <title>Metagenomic evidence for the presence of phototrophic Gemmatimonadetes bacteria in diverse environments.</title>
        <authorList>
            <person name="Zeng Y."/>
            <person name="Baumbach J."/>
            <person name="Barbosa E.G."/>
            <person name="Azevedo V."/>
            <person name="Zhang C."/>
            <person name="Koblizek M."/>
        </authorList>
    </citation>
    <scope>NUCLEOTIDE SEQUENCE [LARGE SCALE GENOMIC DNA]</scope>
    <source>
        <strain evidence="3 4">AP64</strain>
    </source>
</reference>
<evidence type="ECO:0000259" key="2">
    <source>
        <dbReference type="Pfam" id="PF12850"/>
    </source>
</evidence>
<comment type="similarity">
    <text evidence="1">Belongs to the metallophosphoesterase superfamily. YfcE family.</text>
</comment>
<dbReference type="InterPro" id="IPR011152">
    <property type="entry name" value="Pesterase_MJ0912"/>
</dbReference>
<dbReference type="OrthoDB" id="9813918at2"/>
<dbReference type="eggNOG" id="COG0639">
    <property type="taxonomic scope" value="Bacteria"/>
</dbReference>
<dbReference type="InterPro" id="IPR024654">
    <property type="entry name" value="Calcineurin-like_PHP_lpxH"/>
</dbReference>
<evidence type="ECO:0000313" key="3">
    <source>
        <dbReference type="EMBL" id="AMW05589.1"/>
    </source>
</evidence>
<evidence type="ECO:0000256" key="1">
    <source>
        <dbReference type="ARBA" id="ARBA00008950"/>
    </source>
</evidence>
<dbReference type="InterPro" id="IPR050126">
    <property type="entry name" value="Ap4A_hydrolase"/>
</dbReference>
<keyword evidence="4" id="KW-1185">Reference proteome</keyword>
<feature type="domain" description="Calcineurin-like phosphoesterase" evidence="2">
    <location>
        <begin position="1"/>
        <end position="208"/>
    </location>
</feature>
<sequence>MRYALISDIHANQPALDAVLAHIDARGDVQAIYHLGDLVGYSPFPNEVVNTLRTRGVAGIAGNYDSTVATDYKHCGCKSESVRQEELAHISYEYTRGEVTAGTKQYLGALPFSLDIRPFGGHASGPRLVLVHGTPTLNTVYFTEDRPDDFCRKMAAVAGLKAGDVLAFGHTHKPWHRIVDGVHFVNTGSVGRPKDGDWRAGYVVLDLGEGEAQVTHVRVPYDVEAAATAVIAAGLPEEFAEFLRTGGKVAPAH</sequence>
<dbReference type="PANTHER" id="PTHR42850:SF2">
    <property type="entry name" value="BLL5683 PROTEIN"/>
    <property type="match status" value="1"/>
</dbReference>
<protein>
    <recommendedName>
        <fullName evidence="2">Calcineurin-like phosphoesterase domain-containing protein</fullName>
    </recommendedName>
</protein>
<evidence type="ECO:0000313" key="4">
    <source>
        <dbReference type="Proteomes" id="UP000076404"/>
    </source>
</evidence>
<dbReference type="SUPFAM" id="SSF56300">
    <property type="entry name" value="Metallo-dependent phosphatases"/>
    <property type="match status" value="1"/>
</dbReference>
<dbReference type="STRING" id="1379270.GEMMAAP_13780"/>
<organism evidence="3 4">
    <name type="scientific">Gemmatimonas phototrophica</name>
    <dbReference type="NCBI Taxonomy" id="1379270"/>
    <lineage>
        <taxon>Bacteria</taxon>
        <taxon>Pseudomonadati</taxon>
        <taxon>Gemmatimonadota</taxon>
        <taxon>Gemmatimonadia</taxon>
        <taxon>Gemmatimonadales</taxon>
        <taxon>Gemmatimonadaceae</taxon>
        <taxon>Gemmatimonas</taxon>
    </lineage>
</organism>
<accession>A0A143BKM7</accession>
<dbReference type="Proteomes" id="UP000076404">
    <property type="component" value="Chromosome"/>
</dbReference>
<name>A0A143BKM7_9BACT</name>
<dbReference type="KEGG" id="gph:GEMMAAP_13780"/>
<dbReference type="RefSeq" id="WP_026848710.1">
    <property type="nucleotide sequence ID" value="NZ_CP011454.1"/>
</dbReference>
<dbReference type="GO" id="GO:0005737">
    <property type="term" value="C:cytoplasm"/>
    <property type="evidence" value="ECO:0007669"/>
    <property type="project" value="TreeGrafter"/>
</dbReference>
<reference evidence="3 4" key="1">
    <citation type="journal article" date="2014" name="Proc. Natl. Acad. Sci. U.S.A.">
        <title>Functional type 2 photosynthetic reaction centers found in the rare bacterial phylum Gemmatimonadetes.</title>
        <authorList>
            <person name="Zeng Y."/>
            <person name="Feng F."/>
            <person name="Medova H."/>
            <person name="Dean J."/>
            <person name="Koblizek M."/>
        </authorList>
    </citation>
    <scope>NUCLEOTIDE SEQUENCE [LARGE SCALE GENOMIC DNA]</scope>
    <source>
        <strain evidence="3 4">AP64</strain>
    </source>
</reference>
<proteinExistence type="inferred from homology"/>